<evidence type="ECO:0000256" key="3">
    <source>
        <dbReference type="PIRSR" id="PIRSR000097-1"/>
    </source>
</evidence>
<reference evidence="9" key="2">
    <citation type="submission" date="2018-02" db="UniProtKB">
        <authorList>
            <consortium name="EnsemblPlants"/>
        </authorList>
    </citation>
    <scope>IDENTIFICATION</scope>
    <source>
        <strain evidence="9">Williams 82</strain>
    </source>
</reference>
<feature type="region of interest" description="Disordered" evidence="6">
    <location>
        <begin position="1"/>
        <end position="22"/>
    </location>
</feature>
<reference evidence="8 9" key="1">
    <citation type="journal article" date="2010" name="Nature">
        <title>Genome sequence of the palaeopolyploid soybean.</title>
        <authorList>
            <person name="Schmutz J."/>
            <person name="Cannon S.B."/>
            <person name="Schlueter J."/>
            <person name="Ma J."/>
            <person name="Mitros T."/>
            <person name="Nelson W."/>
            <person name="Hyten D.L."/>
            <person name="Song Q."/>
            <person name="Thelen J.J."/>
            <person name="Cheng J."/>
            <person name="Xu D."/>
            <person name="Hellsten U."/>
            <person name="May G.D."/>
            <person name="Yu Y."/>
            <person name="Sakurai T."/>
            <person name="Umezawa T."/>
            <person name="Bhattacharyya M.K."/>
            <person name="Sandhu D."/>
            <person name="Valliyodan B."/>
            <person name="Lindquist E."/>
            <person name="Peto M."/>
            <person name="Grant D."/>
            <person name="Shu S."/>
            <person name="Goodstein D."/>
            <person name="Barry K."/>
            <person name="Futrell-Griggs M."/>
            <person name="Abernathy B."/>
            <person name="Du J."/>
            <person name="Tian Z."/>
            <person name="Zhu L."/>
            <person name="Gill N."/>
            <person name="Joshi T."/>
            <person name="Libault M."/>
            <person name="Sethuraman A."/>
            <person name="Zhang X.-C."/>
            <person name="Shinozaki K."/>
            <person name="Nguyen H.T."/>
            <person name="Wing R.A."/>
            <person name="Cregan P."/>
            <person name="Specht J."/>
            <person name="Grimwood J."/>
            <person name="Rokhsar D."/>
            <person name="Stacey G."/>
            <person name="Shoemaker R.C."/>
            <person name="Jackson S.A."/>
        </authorList>
    </citation>
    <scope>NUCLEOTIDE SEQUENCE [LARGE SCALE GENOMIC DNA]</scope>
    <source>
        <strain evidence="9">cv. Williams 82</strain>
        <tissue evidence="8">Callus</tissue>
    </source>
</reference>
<protein>
    <submittedName>
        <fullName evidence="9">Chalcone reductase CHR5</fullName>
    </submittedName>
</protein>
<dbReference type="HOGENOM" id="CLU_023205_0_0_1"/>
<name>K7MVA9_SOYBN</name>
<feature type="binding site" evidence="4">
    <location>
        <position position="122"/>
    </location>
    <ligand>
        <name>substrate</name>
    </ligand>
</feature>
<dbReference type="SUPFAM" id="SSF51430">
    <property type="entry name" value="NAD(P)-linked oxidoreductase"/>
    <property type="match status" value="1"/>
</dbReference>
<dbReference type="GO" id="GO:0016491">
    <property type="term" value="F:oxidoreductase activity"/>
    <property type="evidence" value="ECO:0007669"/>
    <property type="project" value="InterPro"/>
</dbReference>
<evidence type="ECO:0000313" key="10">
    <source>
        <dbReference type="Proteomes" id="UP000008827"/>
    </source>
</evidence>
<dbReference type="PROSITE" id="PS00062">
    <property type="entry name" value="ALDOKETO_REDUCTASE_2"/>
    <property type="match status" value="1"/>
</dbReference>
<dbReference type="Gene3D" id="3.20.20.100">
    <property type="entry name" value="NADP-dependent oxidoreductase domain"/>
    <property type="match status" value="1"/>
</dbReference>
<dbReference type="InterPro" id="IPR020471">
    <property type="entry name" value="AKR"/>
</dbReference>
<feature type="domain" description="NADP-dependent oxidoreductase" evidence="7">
    <location>
        <begin position="24"/>
        <end position="228"/>
    </location>
</feature>
<proteinExistence type="inferred from homology"/>
<evidence type="ECO:0000256" key="6">
    <source>
        <dbReference type="SAM" id="MobiDB-lite"/>
    </source>
</evidence>
<gene>
    <name evidence="9" type="primary">CHR5</name>
    <name evidence="8" type="ORF">GLYMA_18G285800</name>
</gene>
<feature type="active site" description="Proton donor" evidence="3">
    <location>
        <position position="59"/>
    </location>
</feature>
<feature type="site" description="Lowers pKa of active site Tyr" evidence="5">
    <location>
        <position position="89"/>
    </location>
</feature>
<dbReference type="InterPro" id="IPR023210">
    <property type="entry name" value="NADP_OxRdtase_dom"/>
</dbReference>
<dbReference type="Pfam" id="PF00248">
    <property type="entry name" value="Aldo_ket_red"/>
    <property type="match status" value="1"/>
</dbReference>
<comment type="similarity">
    <text evidence="1">Belongs to the aldo/keto reductase family.</text>
</comment>
<dbReference type="InterPro" id="IPR036812">
    <property type="entry name" value="NAD(P)_OxRdtase_dom_sf"/>
</dbReference>
<evidence type="ECO:0000313" key="8">
    <source>
        <dbReference type="EMBL" id="KRH01578.1"/>
    </source>
</evidence>
<dbReference type="AlphaFoldDB" id="K7MVA9"/>
<dbReference type="PROSITE" id="PS00798">
    <property type="entry name" value="ALDOKETO_REDUCTASE_1"/>
    <property type="match status" value="1"/>
</dbReference>
<evidence type="ECO:0000313" key="9">
    <source>
        <dbReference type="EnsemblPlants" id="KRH01578"/>
    </source>
</evidence>
<evidence type="ECO:0000259" key="7">
    <source>
        <dbReference type="Pfam" id="PF00248"/>
    </source>
</evidence>
<accession>K7MVA9</accession>
<dbReference type="Proteomes" id="UP000008827">
    <property type="component" value="Chromosome 18"/>
</dbReference>
<keyword evidence="2" id="KW-0521">NADP</keyword>
<dbReference type="PRINTS" id="PR00069">
    <property type="entry name" value="ALDKETRDTASE"/>
</dbReference>
<sequence length="254" mass="27776">MAATTLVSEVTLPSSSGQRKMPLMGLGTAPEATSAVTTKDAVLEAIKQGYRHFDAASAYGVEQSVGEAIAEALKQGLIASRDQLFITTKLWVTDNHAHTILPALQKSLRTLQLEYIDLFLIHWPIATKPGKVVYPIEVSEIVEFDMKGVWGSMEECQRLGLTKAIGVSNFSIKKLEKLLSFATIPPAVNQVEVNLGWQQQKLRDFCKEKGITVTAFSPLRKGASRGANFVLDNDVIKELADAHGKTAAQVYTIY</sequence>
<dbReference type="EMBL" id="CM000851">
    <property type="protein sequence ID" value="KRH01578.1"/>
    <property type="molecule type" value="Genomic_DNA"/>
</dbReference>
<organism evidence="9">
    <name type="scientific">Glycine max</name>
    <name type="common">Soybean</name>
    <name type="synonym">Glycine hispida</name>
    <dbReference type="NCBI Taxonomy" id="3847"/>
    <lineage>
        <taxon>Eukaryota</taxon>
        <taxon>Viridiplantae</taxon>
        <taxon>Streptophyta</taxon>
        <taxon>Embryophyta</taxon>
        <taxon>Tracheophyta</taxon>
        <taxon>Spermatophyta</taxon>
        <taxon>Magnoliopsida</taxon>
        <taxon>eudicotyledons</taxon>
        <taxon>Gunneridae</taxon>
        <taxon>Pentapetalae</taxon>
        <taxon>rosids</taxon>
        <taxon>fabids</taxon>
        <taxon>Fabales</taxon>
        <taxon>Fabaceae</taxon>
        <taxon>Papilionoideae</taxon>
        <taxon>50 kb inversion clade</taxon>
        <taxon>NPAAA clade</taxon>
        <taxon>indigoferoid/millettioid clade</taxon>
        <taxon>Phaseoleae</taxon>
        <taxon>Glycine</taxon>
        <taxon>Glycine subgen. Soja</taxon>
    </lineage>
</organism>
<reference evidence="8" key="3">
    <citation type="submission" date="2018-07" db="EMBL/GenBank/DDBJ databases">
        <title>WGS assembly of Glycine max.</title>
        <authorList>
            <person name="Schmutz J."/>
            <person name="Cannon S."/>
            <person name="Schlueter J."/>
            <person name="Ma J."/>
            <person name="Mitros T."/>
            <person name="Nelson W."/>
            <person name="Hyten D."/>
            <person name="Song Q."/>
            <person name="Thelen J."/>
            <person name="Cheng J."/>
            <person name="Xu D."/>
            <person name="Hellsten U."/>
            <person name="May G."/>
            <person name="Yu Y."/>
            <person name="Sakurai T."/>
            <person name="Umezawa T."/>
            <person name="Bhattacharyya M."/>
            <person name="Sandhu D."/>
            <person name="Valliyodan B."/>
            <person name="Lindquist E."/>
            <person name="Peto M."/>
            <person name="Grant D."/>
            <person name="Shu S."/>
            <person name="Goodstein D."/>
            <person name="Barry K."/>
            <person name="Futrell-Griggs M."/>
            <person name="Abernathy B."/>
            <person name="Du J."/>
            <person name="Tian Z."/>
            <person name="Zhu L."/>
            <person name="Gill N."/>
            <person name="Joshi T."/>
            <person name="Libault M."/>
            <person name="Sethuraman A."/>
            <person name="Zhang X."/>
            <person name="Shinozaki K."/>
            <person name="Nguyen H."/>
            <person name="Wing R."/>
            <person name="Cregan P."/>
            <person name="Specht J."/>
            <person name="Grimwood J."/>
            <person name="Rokhsar D."/>
            <person name="Stacey G."/>
            <person name="Shoemaker R."/>
            <person name="Jackson S."/>
        </authorList>
    </citation>
    <scope>NUCLEOTIDE SEQUENCE</scope>
    <source>
        <tissue evidence="8">Callus</tissue>
    </source>
</reference>
<dbReference type="PANTHER" id="PTHR11732">
    <property type="entry name" value="ALDO/KETO REDUCTASE"/>
    <property type="match status" value="1"/>
</dbReference>
<feature type="compositionally biased region" description="Polar residues" evidence="6">
    <location>
        <begin position="1"/>
        <end position="18"/>
    </location>
</feature>
<evidence type="ECO:0000256" key="2">
    <source>
        <dbReference type="ARBA" id="ARBA00022857"/>
    </source>
</evidence>
<dbReference type="EnsemblPlants" id="KRH01578">
    <property type="protein sequence ID" value="KRH01578"/>
    <property type="gene ID" value="GLYMA_18G285800"/>
</dbReference>
<dbReference type="Gramene" id="KRH01578">
    <property type="protein sequence ID" value="KRH01578"/>
    <property type="gene ID" value="GLYMA_18G285800"/>
</dbReference>
<evidence type="ECO:0000256" key="5">
    <source>
        <dbReference type="PIRSR" id="PIRSR000097-3"/>
    </source>
</evidence>
<dbReference type="PIRSF" id="PIRSF000097">
    <property type="entry name" value="AKR"/>
    <property type="match status" value="1"/>
</dbReference>
<dbReference type="ExpressionAtlas" id="K7MVA9">
    <property type="expression patterns" value="baseline and differential"/>
</dbReference>
<evidence type="ECO:0000256" key="4">
    <source>
        <dbReference type="PIRSR" id="PIRSR000097-2"/>
    </source>
</evidence>
<dbReference type="FunFam" id="3.20.20.100:FF:000013">
    <property type="entry name" value="NADPH-dependent codeinone reductase 1-1"/>
    <property type="match status" value="1"/>
</dbReference>
<keyword evidence="10" id="KW-1185">Reference proteome</keyword>
<dbReference type="InterPro" id="IPR018170">
    <property type="entry name" value="Aldo/ket_reductase_CS"/>
</dbReference>
<evidence type="ECO:0000256" key="1">
    <source>
        <dbReference type="ARBA" id="ARBA00007905"/>
    </source>
</evidence>
<dbReference type="GO" id="GO:0009821">
    <property type="term" value="P:alkaloid biosynthetic process"/>
    <property type="evidence" value="ECO:0007669"/>
    <property type="project" value="UniProtKB-ARBA"/>
</dbReference>